<feature type="transmembrane region" description="Helical" evidence="8">
    <location>
        <begin position="374"/>
        <end position="395"/>
    </location>
</feature>
<evidence type="ECO:0000256" key="4">
    <source>
        <dbReference type="ARBA" id="ARBA00022519"/>
    </source>
</evidence>
<keyword evidence="3" id="KW-1003">Cell membrane</keyword>
<evidence type="ECO:0000313" key="10">
    <source>
        <dbReference type="EMBL" id="PWN55826.1"/>
    </source>
</evidence>
<evidence type="ECO:0000256" key="5">
    <source>
        <dbReference type="ARBA" id="ARBA00022692"/>
    </source>
</evidence>
<evidence type="ECO:0000256" key="2">
    <source>
        <dbReference type="ARBA" id="ARBA00005745"/>
    </source>
</evidence>
<evidence type="ECO:0000313" key="11">
    <source>
        <dbReference type="Proteomes" id="UP000251800"/>
    </source>
</evidence>
<keyword evidence="5 8" id="KW-0812">Transmembrane</keyword>
<sequence length="402" mass="44097">MAAFEYKAIDRRGRQQKGLMEADTARQVRQQLRDNGLMPTDVREVAEQSGQPGFRRARGFSSSELALFTRQLATLLRSGLPLEEALSAVAEQTESKKVKRTTLGVRASVLEGHTLAHALAAFPGAFSTLYLATVEAGEHSGHLDLILERLADYVESRQQMQQKIVLASFYPAILSLVAVLVVVLLLTFVVPQVVDVFSSIDQELPALTRGMIATSDFLRAQWWLLLGGIAALALGWSLLKRREAFRFRVDAARLRLPLIGRLARGLNTARFTRTLSILTGSGVPMLDALKICEQVVSNLPMREAITHATRRVREGESISKSLAASGLFPPIAVHLIASGEQSGKLDEMLDRAAVHQEREVETLVAGLMGVFEPLLILTMGGFVLMIVLAILLPIFELNTLVQ</sequence>
<dbReference type="InterPro" id="IPR042094">
    <property type="entry name" value="T2SS_GspF_sf"/>
</dbReference>
<dbReference type="InterPro" id="IPR003004">
    <property type="entry name" value="GspF/PilC"/>
</dbReference>
<dbReference type="AlphaFoldDB" id="A0A363UK77"/>
<dbReference type="GO" id="GO:0015627">
    <property type="term" value="C:type II protein secretion system complex"/>
    <property type="evidence" value="ECO:0007669"/>
    <property type="project" value="InterPro"/>
</dbReference>
<comment type="subcellular location">
    <subcellularLocation>
        <location evidence="1">Cell inner membrane</location>
        <topology evidence="1">Multi-pass membrane protein</topology>
    </subcellularLocation>
</comment>
<protein>
    <submittedName>
        <fullName evidence="10">Type II secretion system protein GspF</fullName>
    </submittedName>
</protein>
<dbReference type="Proteomes" id="UP000251800">
    <property type="component" value="Unassembled WGS sequence"/>
</dbReference>
<dbReference type="Pfam" id="PF00482">
    <property type="entry name" value="T2SSF"/>
    <property type="match status" value="2"/>
</dbReference>
<dbReference type="PANTHER" id="PTHR30012">
    <property type="entry name" value="GENERAL SECRETION PATHWAY PROTEIN"/>
    <property type="match status" value="1"/>
</dbReference>
<evidence type="ECO:0000256" key="8">
    <source>
        <dbReference type="SAM" id="Phobius"/>
    </source>
</evidence>
<gene>
    <name evidence="10" type="primary">gspF</name>
    <name evidence="10" type="ORF">DEH80_10425</name>
</gene>
<dbReference type="OrthoDB" id="9805682at2"/>
<feature type="domain" description="Type II secretion system protein GspF" evidence="9">
    <location>
        <begin position="271"/>
        <end position="393"/>
    </location>
</feature>
<organism evidence="10 11">
    <name type="scientific">Abyssibacter profundi</name>
    <dbReference type="NCBI Taxonomy" id="2182787"/>
    <lineage>
        <taxon>Bacteria</taxon>
        <taxon>Pseudomonadati</taxon>
        <taxon>Pseudomonadota</taxon>
        <taxon>Gammaproteobacteria</taxon>
        <taxon>Chromatiales</taxon>
        <taxon>Oceanococcaceae</taxon>
        <taxon>Abyssibacter</taxon>
    </lineage>
</organism>
<dbReference type="RefSeq" id="WP_109720437.1">
    <property type="nucleotide sequence ID" value="NZ_QEQK01000008.1"/>
</dbReference>
<evidence type="ECO:0000256" key="7">
    <source>
        <dbReference type="ARBA" id="ARBA00023136"/>
    </source>
</evidence>
<name>A0A363UK77_9GAMM</name>
<dbReference type="EMBL" id="QEQK01000008">
    <property type="protein sequence ID" value="PWN55826.1"/>
    <property type="molecule type" value="Genomic_DNA"/>
</dbReference>
<evidence type="ECO:0000256" key="3">
    <source>
        <dbReference type="ARBA" id="ARBA00022475"/>
    </source>
</evidence>
<comment type="caution">
    <text evidence="10">The sequence shown here is derived from an EMBL/GenBank/DDBJ whole genome shotgun (WGS) entry which is preliminary data.</text>
</comment>
<feature type="transmembrane region" description="Helical" evidence="8">
    <location>
        <begin position="164"/>
        <end position="190"/>
    </location>
</feature>
<dbReference type="InterPro" id="IPR011850">
    <property type="entry name" value="T2SS_GspF"/>
</dbReference>
<evidence type="ECO:0000259" key="9">
    <source>
        <dbReference type="Pfam" id="PF00482"/>
    </source>
</evidence>
<dbReference type="FunFam" id="1.20.81.30:FF:000001">
    <property type="entry name" value="Type II secretion system protein F"/>
    <property type="match status" value="2"/>
</dbReference>
<dbReference type="GO" id="GO:0005886">
    <property type="term" value="C:plasma membrane"/>
    <property type="evidence" value="ECO:0007669"/>
    <property type="project" value="UniProtKB-SubCell"/>
</dbReference>
<dbReference type="InterPro" id="IPR018076">
    <property type="entry name" value="T2SS_GspF_dom"/>
</dbReference>
<dbReference type="NCBIfam" id="TIGR02120">
    <property type="entry name" value="GspF"/>
    <property type="match status" value="1"/>
</dbReference>
<comment type="similarity">
    <text evidence="2">Belongs to the GSP F family.</text>
</comment>
<accession>A0A363UK77</accession>
<keyword evidence="11" id="KW-1185">Reference proteome</keyword>
<dbReference type="GO" id="GO:0015628">
    <property type="term" value="P:protein secretion by the type II secretion system"/>
    <property type="evidence" value="ECO:0007669"/>
    <property type="project" value="InterPro"/>
</dbReference>
<feature type="transmembrane region" description="Helical" evidence="8">
    <location>
        <begin position="220"/>
        <end position="239"/>
    </location>
</feature>
<keyword evidence="4" id="KW-0997">Cell inner membrane</keyword>
<evidence type="ECO:0000256" key="6">
    <source>
        <dbReference type="ARBA" id="ARBA00022989"/>
    </source>
</evidence>
<reference evidence="10 11" key="1">
    <citation type="submission" date="2018-05" db="EMBL/GenBank/DDBJ databases">
        <title>Abyssibacter profundi OUC007T gen. nov., sp. nov, a marine bacterium isolated from seawater of the Mariana Trench.</title>
        <authorList>
            <person name="Zhou S."/>
        </authorList>
    </citation>
    <scope>NUCLEOTIDE SEQUENCE [LARGE SCALE GENOMIC DNA]</scope>
    <source>
        <strain evidence="10 11">OUC007</strain>
    </source>
</reference>
<dbReference type="PANTHER" id="PTHR30012:SF0">
    <property type="entry name" value="TYPE II SECRETION SYSTEM PROTEIN F-RELATED"/>
    <property type="match status" value="1"/>
</dbReference>
<feature type="domain" description="Type II secretion system protein GspF" evidence="9">
    <location>
        <begin position="68"/>
        <end position="191"/>
    </location>
</feature>
<dbReference type="PRINTS" id="PR00812">
    <property type="entry name" value="BCTERIALGSPF"/>
</dbReference>
<evidence type="ECO:0000256" key="1">
    <source>
        <dbReference type="ARBA" id="ARBA00004429"/>
    </source>
</evidence>
<keyword evidence="7 8" id="KW-0472">Membrane</keyword>
<keyword evidence="6 8" id="KW-1133">Transmembrane helix</keyword>
<dbReference type="Gene3D" id="1.20.81.30">
    <property type="entry name" value="Type II secretion system (T2SS), domain F"/>
    <property type="match status" value="2"/>
</dbReference>
<proteinExistence type="inferred from homology"/>